<gene>
    <name evidence="1" type="ORF">HPB47_004208</name>
</gene>
<accession>A0AC60PGE3</accession>
<protein>
    <submittedName>
        <fullName evidence="1">Uncharacterized protein</fullName>
    </submittedName>
</protein>
<reference evidence="1 2" key="1">
    <citation type="journal article" date="2020" name="Cell">
        <title>Large-Scale Comparative Analyses of Tick Genomes Elucidate Their Genetic Diversity and Vector Capacities.</title>
        <authorList>
            <consortium name="Tick Genome and Microbiome Consortium (TIGMIC)"/>
            <person name="Jia N."/>
            <person name="Wang J."/>
            <person name="Shi W."/>
            <person name="Du L."/>
            <person name="Sun Y."/>
            <person name="Zhan W."/>
            <person name="Jiang J.F."/>
            <person name="Wang Q."/>
            <person name="Zhang B."/>
            <person name="Ji P."/>
            <person name="Bell-Sakyi L."/>
            <person name="Cui X.M."/>
            <person name="Yuan T.T."/>
            <person name="Jiang B.G."/>
            <person name="Yang W.F."/>
            <person name="Lam T.T."/>
            <person name="Chang Q.C."/>
            <person name="Ding S.J."/>
            <person name="Wang X.J."/>
            <person name="Zhu J.G."/>
            <person name="Ruan X.D."/>
            <person name="Zhao L."/>
            <person name="Wei J.T."/>
            <person name="Ye R.Z."/>
            <person name="Que T.C."/>
            <person name="Du C.H."/>
            <person name="Zhou Y.H."/>
            <person name="Cheng J.X."/>
            <person name="Dai P.F."/>
            <person name="Guo W.B."/>
            <person name="Han X.H."/>
            <person name="Huang E.J."/>
            <person name="Li L.F."/>
            <person name="Wei W."/>
            <person name="Gao Y.C."/>
            <person name="Liu J.Z."/>
            <person name="Shao H.Z."/>
            <person name="Wang X."/>
            <person name="Wang C.C."/>
            <person name="Yang T.C."/>
            <person name="Huo Q.B."/>
            <person name="Li W."/>
            <person name="Chen H.Y."/>
            <person name="Chen S.E."/>
            <person name="Zhou L.G."/>
            <person name="Ni X.B."/>
            <person name="Tian J.H."/>
            <person name="Sheng Y."/>
            <person name="Liu T."/>
            <person name="Pan Y.S."/>
            <person name="Xia L.Y."/>
            <person name="Li J."/>
            <person name="Zhao F."/>
            <person name="Cao W.C."/>
        </authorList>
    </citation>
    <scope>NUCLEOTIDE SEQUENCE [LARGE SCALE GENOMIC DNA]</scope>
    <source>
        <strain evidence="1">Iper-2018</strain>
    </source>
</reference>
<name>A0AC60PGE3_IXOPE</name>
<evidence type="ECO:0000313" key="1">
    <source>
        <dbReference type="EMBL" id="KAG0419281.1"/>
    </source>
</evidence>
<organism evidence="1 2">
    <name type="scientific">Ixodes persulcatus</name>
    <name type="common">Taiga tick</name>
    <dbReference type="NCBI Taxonomy" id="34615"/>
    <lineage>
        <taxon>Eukaryota</taxon>
        <taxon>Metazoa</taxon>
        <taxon>Ecdysozoa</taxon>
        <taxon>Arthropoda</taxon>
        <taxon>Chelicerata</taxon>
        <taxon>Arachnida</taxon>
        <taxon>Acari</taxon>
        <taxon>Parasitiformes</taxon>
        <taxon>Ixodida</taxon>
        <taxon>Ixodoidea</taxon>
        <taxon>Ixodidae</taxon>
        <taxon>Ixodinae</taxon>
        <taxon>Ixodes</taxon>
    </lineage>
</organism>
<proteinExistence type="predicted"/>
<sequence>MEVSFGVGILAGVWTSPRRQYLAALVPPTKVKVPQAGRADQGYGPAGRRTQTRWNAATGIVRLADQGLRFGDAALPDTPGSLLTVSRSSRTDVSAKRVLELAYTLRPPACTFSRSSHNESSKISEQERKAFCYFSDRRSKPEADGGAAVDTSRRALHSGHARPRVFAFSFGVSDAPKVSSFGVPEEEEWRKLWDKDLHRAGRTLDENSAAASELHFETHYVTRDYVRVISGEEVRVQRFAFNGTRSAWETNAFGRRSSYDFSESSQPSDEEDSDT</sequence>
<keyword evidence="2" id="KW-1185">Reference proteome</keyword>
<dbReference type="Proteomes" id="UP000805193">
    <property type="component" value="Unassembled WGS sequence"/>
</dbReference>
<evidence type="ECO:0000313" key="2">
    <source>
        <dbReference type="Proteomes" id="UP000805193"/>
    </source>
</evidence>
<dbReference type="EMBL" id="JABSTQ010010641">
    <property type="protein sequence ID" value="KAG0419281.1"/>
    <property type="molecule type" value="Genomic_DNA"/>
</dbReference>
<comment type="caution">
    <text evidence="1">The sequence shown here is derived from an EMBL/GenBank/DDBJ whole genome shotgun (WGS) entry which is preliminary data.</text>
</comment>